<dbReference type="EMBL" id="QXFW01000659">
    <property type="protein sequence ID" value="KAE9006111.1"/>
    <property type="molecule type" value="Genomic_DNA"/>
</dbReference>
<evidence type="ECO:0000313" key="10">
    <source>
        <dbReference type="EMBL" id="KAE9338354.1"/>
    </source>
</evidence>
<evidence type="ECO:0000313" key="6">
    <source>
        <dbReference type="EMBL" id="KAE9059994.1"/>
    </source>
</evidence>
<proteinExistence type="predicted"/>
<dbReference type="Proteomes" id="UP000440367">
    <property type="component" value="Unassembled WGS sequence"/>
</dbReference>
<dbReference type="OrthoDB" id="10292563at2759"/>
<evidence type="ECO:0000313" key="14">
    <source>
        <dbReference type="Proteomes" id="UP000440367"/>
    </source>
</evidence>
<evidence type="ECO:0000313" key="15">
    <source>
        <dbReference type="Proteomes" id="UP000440732"/>
    </source>
</evidence>
<dbReference type="EMBL" id="QXGF01006045">
    <property type="protein sequence ID" value="KAE8918191.1"/>
    <property type="molecule type" value="Genomic_DNA"/>
</dbReference>
<evidence type="ECO:0000256" key="2">
    <source>
        <dbReference type="SAM" id="SignalP"/>
    </source>
</evidence>
<evidence type="ECO:0000313" key="7">
    <source>
        <dbReference type="EMBL" id="KAE9161026.1"/>
    </source>
</evidence>
<evidence type="ECO:0000313" key="9">
    <source>
        <dbReference type="EMBL" id="KAE9306383.1"/>
    </source>
</evidence>
<dbReference type="Proteomes" id="UP000433483">
    <property type="component" value="Unassembled WGS sequence"/>
</dbReference>
<dbReference type="EMBL" id="QXGD01005849">
    <property type="protein sequence ID" value="KAE9164806.1"/>
    <property type="molecule type" value="Genomic_DNA"/>
</dbReference>
<sequence length="103" mass="11713">MWLSLLIALLVDTLPFRPENCTVWSRLFPCLWTHQWSSRNSLVDSCYYFLLNGGSNVDMSAPDIKSRGRPSRRRCHSWPTSALPTRPTSAAAPRSRALPVRPD</sequence>
<evidence type="ECO:0000313" key="5">
    <source>
        <dbReference type="EMBL" id="KAE9057144.1"/>
    </source>
</evidence>
<dbReference type="Proteomes" id="UP000437068">
    <property type="component" value="Unassembled WGS sequence"/>
</dbReference>
<evidence type="ECO:0000313" key="16">
    <source>
        <dbReference type="Proteomes" id="UP000460718"/>
    </source>
</evidence>
<organism evidence="3 11">
    <name type="scientific">Phytophthora fragariae</name>
    <dbReference type="NCBI Taxonomy" id="53985"/>
    <lineage>
        <taxon>Eukaryota</taxon>
        <taxon>Sar</taxon>
        <taxon>Stramenopiles</taxon>
        <taxon>Oomycota</taxon>
        <taxon>Peronosporomycetes</taxon>
        <taxon>Peronosporales</taxon>
        <taxon>Peronosporaceae</taxon>
        <taxon>Phytophthora</taxon>
    </lineage>
</organism>
<evidence type="ECO:0000313" key="13">
    <source>
        <dbReference type="Proteomes" id="UP000437068"/>
    </source>
</evidence>
<keyword evidence="12" id="KW-1185">Reference proteome</keyword>
<dbReference type="AlphaFoldDB" id="A0A6A3DH16"/>
<feature type="signal peptide" evidence="2">
    <location>
        <begin position="1"/>
        <end position="15"/>
    </location>
</feature>
<accession>A0A6A3DH16</accession>
<evidence type="ECO:0000313" key="3">
    <source>
        <dbReference type="EMBL" id="KAE8918191.1"/>
    </source>
</evidence>
<feature type="region of interest" description="Disordered" evidence="1">
    <location>
        <begin position="61"/>
        <end position="103"/>
    </location>
</feature>
<reference evidence="11 12" key="1">
    <citation type="submission" date="2018-08" db="EMBL/GenBank/DDBJ databases">
        <title>Genomic investigation of the strawberry pathogen Phytophthora fragariae indicates pathogenicity is determined by transcriptional variation in three key races.</title>
        <authorList>
            <person name="Adams T.M."/>
            <person name="Armitage A.D."/>
            <person name="Sobczyk M.K."/>
            <person name="Bates H.J."/>
            <person name="Dunwell J.M."/>
            <person name="Nellist C.F."/>
            <person name="Harrison R.J."/>
        </authorList>
    </citation>
    <scope>NUCLEOTIDE SEQUENCE [LARGE SCALE GENOMIC DNA]</scope>
    <source>
        <strain evidence="9 13">A4</strain>
        <strain evidence="8 14">BC-1</strain>
        <strain evidence="7 12">NOV-27</strain>
        <strain evidence="6 15">NOV-5</strain>
        <strain evidence="10 17">NOV-77</strain>
        <strain evidence="3 11">NOV-9</strain>
        <strain evidence="5 18">ONT-3</strain>
        <strain evidence="4 16">SCRP245</strain>
    </source>
</reference>
<keyword evidence="2" id="KW-0732">Signal</keyword>
<gene>
    <name evidence="9" type="ORF">PF001_g12142</name>
    <name evidence="8" type="ORF">PF002_g31514</name>
    <name evidence="7" type="ORF">PF005_g31404</name>
    <name evidence="6" type="ORF">PF006_g31752</name>
    <name evidence="10" type="ORF">PF008_g12100</name>
    <name evidence="3" type="ORF">PF009_g31492</name>
    <name evidence="5" type="ORF">PF010_g31493</name>
    <name evidence="4" type="ORF">PF011_g11741</name>
</gene>
<evidence type="ECO:0000313" key="18">
    <source>
        <dbReference type="Proteomes" id="UP000488956"/>
    </source>
</evidence>
<protein>
    <recommendedName>
        <fullName evidence="19">Secreted protein</fullName>
    </recommendedName>
</protein>
<feature type="compositionally biased region" description="Basic residues" evidence="1">
    <location>
        <begin position="67"/>
        <end position="76"/>
    </location>
</feature>
<evidence type="ECO:0000256" key="1">
    <source>
        <dbReference type="SAM" id="MobiDB-lite"/>
    </source>
</evidence>
<evidence type="ECO:0000313" key="4">
    <source>
        <dbReference type="EMBL" id="KAE9006111.1"/>
    </source>
</evidence>
<dbReference type="Proteomes" id="UP000488956">
    <property type="component" value="Unassembled WGS sequence"/>
</dbReference>
<dbReference type="Proteomes" id="UP000429523">
    <property type="component" value="Unassembled WGS sequence"/>
</dbReference>
<evidence type="ECO:0000313" key="12">
    <source>
        <dbReference type="Proteomes" id="UP000433483"/>
    </source>
</evidence>
<evidence type="ECO:0000313" key="11">
    <source>
        <dbReference type="Proteomes" id="UP000429523"/>
    </source>
</evidence>
<dbReference type="Proteomes" id="UP000440732">
    <property type="component" value="Unassembled WGS sequence"/>
</dbReference>
<dbReference type="EMBL" id="QXFX01007255">
    <property type="protein sequence ID" value="KAE9057144.1"/>
    <property type="molecule type" value="Genomic_DNA"/>
</dbReference>
<dbReference type="EMBL" id="QXFY01000670">
    <property type="protein sequence ID" value="KAE9338354.1"/>
    <property type="molecule type" value="Genomic_DNA"/>
</dbReference>
<dbReference type="EMBL" id="QXGB01006337">
    <property type="protein sequence ID" value="KAE9161026.1"/>
    <property type="molecule type" value="Genomic_DNA"/>
</dbReference>
<feature type="chain" id="PRO_5036379291" description="Secreted protein" evidence="2">
    <location>
        <begin position="16"/>
        <end position="103"/>
    </location>
</feature>
<evidence type="ECO:0000313" key="17">
    <source>
        <dbReference type="Proteomes" id="UP000486351"/>
    </source>
</evidence>
<dbReference type="Proteomes" id="UP000460718">
    <property type="component" value="Unassembled WGS sequence"/>
</dbReference>
<comment type="caution">
    <text evidence="3">The sequence shown here is derived from an EMBL/GenBank/DDBJ whole genome shotgun (WGS) entry which is preliminary data.</text>
</comment>
<dbReference type="EMBL" id="QXGE01000665">
    <property type="protein sequence ID" value="KAE9306383.1"/>
    <property type="molecule type" value="Genomic_DNA"/>
</dbReference>
<name>A0A6A3DH16_9STRA</name>
<evidence type="ECO:0008006" key="19">
    <source>
        <dbReference type="Google" id="ProtNLM"/>
    </source>
</evidence>
<dbReference type="EMBL" id="QXGA01007527">
    <property type="protein sequence ID" value="KAE9059994.1"/>
    <property type="molecule type" value="Genomic_DNA"/>
</dbReference>
<feature type="compositionally biased region" description="Low complexity" evidence="1">
    <location>
        <begin position="79"/>
        <end position="103"/>
    </location>
</feature>
<evidence type="ECO:0000313" key="8">
    <source>
        <dbReference type="EMBL" id="KAE9164806.1"/>
    </source>
</evidence>
<dbReference type="Proteomes" id="UP000486351">
    <property type="component" value="Unassembled WGS sequence"/>
</dbReference>